<dbReference type="PROSITE" id="PS51257">
    <property type="entry name" value="PROKAR_LIPOPROTEIN"/>
    <property type="match status" value="1"/>
</dbReference>
<organism evidence="1 2">
    <name type="scientific">Trichonephila clavata</name>
    <name type="common">Joro spider</name>
    <name type="synonym">Nephila clavata</name>
    <dbReference type="NCBI Taxonomy" id="2740835"/>
    <lineage>
        <taxon>Eukaryota</taxon>
        <taxon>Metazoa</taxon>
        <taxon>Ecdysozoa</taxon>
        <taxon>Arthropoda</taxon>
        <taxon>Chelicerata</taxon>
        <taxon>Arachnida</taxon>
        <taxon>Araneae</taxon>
        <taxon>Araneomorphae</taxon>
        <taxon>Entelegynae</taxon>
        <taxon>Araneoidea</taxon>
        <taxon>Nephilidae</taxon>
        <taxon>Trichonephila</taxon>
    </lineage>
</organism>
<gene>
    <name evidence="1" type="ORF">TNCT_358411</name>
</gene>
<comment type="caution">
    <text evidence="1">The sequence shown here is derived from an EMBL/GenBank/DDBJ whole genome shotgun (WGS) entry which is preliminary data.</text>
</comment>
<dbReference type="EMBL" id="BMAO01010942">
    <property type="protein sequence ID" value="GFQ70388.1"/>
    <property type="molecule type" value="Genomic_DNA"/>
</dbReference>
<protein>
    <submittedName>
        <fullName evidence="1">Uncharacterized protein</fullName>
    </submittedName>
</protein>
<dbReference type="Proteomes" id="UP000887116">
    <property type="component" value="Unassembled WGS sequence"/>
</dbReference>
<proteinExistence type="predicted"/>
<reference evidence="1" key="1">
    <citation type="submission" date="2020-07" db="EMBL/GenBank/DDBJ databases">
        <title>Multicomponent nature underlies the extraordinary mechanical properties of spider dragline silk.</title>
        <authorList>
            <person name="Kono N."/>
            <person name="Nakamura H."/>
            <person name="Mori M."/>
            <person name="Yoshida Y."/>
            <person name="Ohtoshi R."/>
            <person name="Malay A.D."/>
            <person name="Moran D.A.P."/>
            <person name="Tomita M."/>
            <person name="Numata K."/>
            <person name="Arakawa K."/>
        </authorList>
    </citation>
    <scope>NUCLEOTIDE SEQUENCE</scope>
</reference>
<evidence type="ECO:0000313" key="1">
    <source>
        <dbReference type="EMBL" id="GFQ70388.1"/>
    </source>
</evidence>
<sequence>MGIRRIALAFRCYKDDFVYIIGLLIASVHFSFGCKCCVENIISPALVVAVWAGVKGHIGNTIEDVLAPQG</sequence>
<evidence type="ECO:0000313" key="2">
    <source>
        <dbReference type="Proteomes" id="UP000887116"/>
    </source>
</evidence>
<accession>A0A8X6F404</accession>
<dbReference type="AlphaFoldDB" id="A0A8X6F404"/>
<name>A0A8X6F404_TRICU</name>
<keyword evidence="2" id="KW-1185">Reference proteome</keyword>